<dbReference type="EMBL" id="BMAT01009404">
    <property type="protein sequence ID" value="GFS05773.1"/>
    <property type="molecule type" value="Genomic_DNA"/>
</dbReference>
<sequence>MIGLMDMYIEDSSLINPLAAPEPGMALPGRPDPLPLERLSSKQHLIWHTKNDSKCQNCTMRTGFICIGCEDKPHLHPNACFEAYHNKKL</sequence>
<dbReference type="Proteomes" id="UP000762676">
    <property type="component" value="Unassembled WGS sequence"/>
</dbReference>
<evidence type="ECO:0000313" key="1">
    <source>
        <dbReference type="EMBL" id="GFS05773.1"/>
    </source>
</evidence>
<protein>
    <recommendedName>
        <fullName evidence="3">Phorbol-ester/DAG-type domain-containing protein</fullName>
    </recommendedName>
</protein>
<dbReference type="AlphaFoldDB" id="A0AAV4I628"/>
<name>A0AAV4I628_9GAST</name>
<evidence type="ECO:0000313" key="2">
    <source>
        <dbReference type="Proteomes" id="UP000762676"/>
    </source>
</evidence>
<accession>A0AAV4I628</accession>
<organism evidence="1 2">
    <name type="scientific">Elysia marginata</name>
    <dbReference type="NCBI Taxonomy" id="1093978"/>
    <lineage>
        <taxon>Eukaryota</taxon>
        <taxon>Metazoa</taxon>
        <taxon>Spiralia</taxon>
        <taxon>Lophotrochozoa</taxon>
        <taxon>Mollusca</taxon>
        <taxon>Gastropoda</taxon>
        <taxon>Heterobranchia</taxon>
        <taxon>Euthyneura</taxon>
        <taxon>Panpulmonata</taxon>
        <taxon>Sacoglossa</taxon>
        <taxon>Placobranchoidea</taxon>
        <taxon>Plakobranchidae</taxon>
        <taxon>Elysia</taxon>
    </lineage>
</organism>
<gene>
    <name evidence="1" type="ORF">ElyMa_004690200</name>
</gene>
<keyword evidence="2" id="KW-1185">Reference proteome</keyword>
<comment type="caution">
    <text evidence="1">The sequence shown here is derived from an EMBL/GenBank/DDBJ whole genome shotgun (WGS) entry which is preliminary data.</text>
</comment>
<reference evidence="1 2" key="1">
    <citation type="journal article" date="2021" name="Elife">
        <title>Chloroplast acquisition without the gene transfer in kleptoplastic sea slugs, Plakobranchus ocellatus.</title>
        <authorList>
            <person name="Maeda T."/>
            <person name="Takahashi S."/>
            <person name="Yoshida T."/>
            <person name="Shimamura S."/>
            <person name="Takaki Y."/>
            <person name="Nagai Y."/>
            <person name="Toyoda A."/>
            <person name="Suzuki Y."/>
            <person name="Arimoto A."/>
            <person name="Ishii H."/>
            <person name="Satoh N."/>
            <person name="Nishiyama T."/>
            <person name="Hasebe M."/>
            <person name="Maruyama T."/>
            <person name="Minagawa J."/>
            <person name="Obokata J."/>
            <person name="Shigenobu S."/>
        </authorList>
    </citation>
    <scope>NUCLEOTIDE SEQUENCE [LARGE SCALE GENOMIC DNA]</scope>
</reference>
<proteinExistence type="predicted"/>
<evidence type="ECO:0008006" key="3">
    <source>
        <dbReference type="Google" id="ProtNLM"/>
    </source>
</evidence>